<comment type="subcellular location">
    <subcellularLocation>
        <location evidence="1 6">Cytoplasm</location>
        <location evidence="1 6">Cytoskeleton</location>
        <location evidence="1 6">Microtubule organizing center</location>
    </subcellularLocation>
</comment>
<evidence type="ECO:0000259" key="7">
    <source>
        <dbReference type="Pfam" id="PF04130"/>
    </source>
</evidence>
<dbReference type="EnsemblMetazoa" id="ASIC010687-RA">
    <property type="protein sequence ID" value="ASIC010687-PA"/>
    <property type="gene ID" value="ASIC010687"/>
</dbReference>
<dbReference type="Gene3D" id="1.20.120.1900">
    <property type="entry name" value="Gamma-tubulin complex, C-terminal domain"/>
    <property type="match status" value="1"/>
</dbReference>
<dbReference type="GO" id="GO:0051225">
    <property type="term" value="P:spindle assembly"/>
    <property type="evidence" value="ECO:0007669"/>
    <property type="project" value="TreeGrafter"/>
</dbReference>
<dbReference type="GO" id="GO:0051321">
    <property type="term" value="P:meiotic cell cycle"/>
    <property type="evidence" value="ECO:0007669"/>
    <property type="project" value="TreeGrafter"/>
</dbReference>
<dbReference type="InterPro" id="IPR042241">
    <property type="entry name" value="GCP_C_sf"/>
</dbReference>
<dbReference type="GO" id="GO:0043015">
    <property type="term" value="F:gamma-tubulin binding"/>
    <property type="evidence" value="ECO:0007669"/>
    <property type="project" value="InterPro"/>
</dbReference>
<feature type="domain" description="Gamma tubulin complex component protein N-terminal" evidence="8">
    <location>
        <begin position="2"/>
        <end position="356"/>
    </location>
</feature>
<dbReference type="Pfam" id="PF04130">
    <property type="entry name" value="GCP_C_terminal"/>
    <property type="match status" value="1"/>
</dbReference>
<evidence type="ECO:0000256" key="6">
    <source>
        <dbReference type="RuleBase" id="RU363050"/>
    </source>
</evidence>
<protein>
    <recommendedName>
        <fullName evidence="6">Gamma-tubulin complex component</fullName>
    </recommendedName>
</protein>
<gene>
    <name evidence="9" type="ORF">ZHAS_00010687</name>
</gene>
<dbReference type="GO" id="GO:0007020">
    <property type="term" value="P:microtubule nucleation"/>
    <property type="evidence" value="ECO:0007669"/>
    <property type="project" value="InterPro"/>
</dbReference>
<dbReference type="InterPro" id="IPR041470">
    <property type="entry name" value="GCP_N"/>
</dbReference>
<keyword evidence="3 6" id="KW-0963">Cytoplasm</keyword>
<sequence length="689" mass="79047">MIHDILFTLFSSNAELPIENFTIPEVASTFLHPGEIHILEELLRIANQYKEIKKFIQQYGTLTAGLLKPKQQKPTEEPLPQGLYLQAFVDGLELVVKPYRDLAVELEAKYLKRPNLSLMFIFHQVSQYRSLFGFLLQLVSGVVTQRIHGCALLPYLQQHCLHGNDANYQAVKTIQKSVYVIFLKQLYGWLMHGKFVDHYGEFFIQQVESNPKGSISTGGGLQQRTQTSVNTFSDSASINSELWRYEIRREMLPYYFPASWAEKVLFVGQTVLMCHFDPRQHTIDRGTRRAPIAGRKTGGLSAAAKDSLWGEQEQKLFRKFHQLQNEENLNVTKFEHLVDEIKEQVTMHMSVIVVEEADLVRQLRLMKDFFLLGRGELFSEFLVQTQSLKLLIGKEITDGTARDLNRALQLAANSINVGEDIEQFSFELPANDDDDDEVEESICYDTKSAIGNIMLKYKVKWPLHLLFSPKILDRYNEMFRFLLRIKKIQHDLLQLWSYQREKRIKHNSDVVQLRNKLMFLINNLQYYLQVDVLESQFAILLGVISNTTTKPADFERIQRAHTIFQVNVLSLCFLLASSSSTGEPSSSLGTTTTMAGVIQVQENPVLTILDSILSIVDRFCSFCMLCKDPMTKMERQEFVTYEQGFMNHVDSLLKLLIGLKAGPSSAPLSQLLLRLDFNHWFSSNTQTTA</sequence>
<reference evidence="9 11" key="1">
    <citation type="journal article" date="2014" name="BMC Genomics">
        <title>Genome sequence of Anopheles sinensis provides insight into genetics basis of mosquito competence for malaria parasites.</title>
        <authorList>
            <person name="Zhou D."/>
            <person name="Zhang D."/>
            <person name="Ding G."/>
            <person name="Shi L."/>
            <person name="Hou Q."/>
            <person name="Ye Y."/>
            <person name="Xu Y."/>
            <person name="Zhou H."/>
            <person name="Xiong C."/>
            <person name="Li S."/>
            <person name="Yu J."/>
            <person name="Hong S."/>
            <person name="Yu X."/>
            <person name="Zou P."/>
            <person name="Chen C."/>
            <person name="Chang X."/>
            <person name="Wang W."/>
            <person name="Lv Y."/>
            <person name="Sun Y."/>
            <person name="Ma L."/>
            <person name="Shen B."/>
            <person name="Zhu C."/>
        </authorList>
    </citation>
    <scope>NUCLEOTIDE SEQUENCE [LARGE SCALE GENOMIC DNA]</scope>
</reference>
<comment type="similarity">
    <text evidence="2 6">Belongs to the TUBGCP family.</text>
</comment>
<evidence type="ECO:0000313" key="10">
    <source>
        <dbReference type="EnsemblMetazoa" id="ASIC010687-PA"/>
    </source>
</evidence>
<dbReference type="GO" id="GO:0031122">
    <property type="term" value="P:cytoplasmic microtubule organization"/>
    <property type="evidence" value="ECO:0007669"/>
    <property type="project" value="TreeGrafter"/>
</dbReference>
<keyword evidence="4 6" id="KW-0493">Microtubule</keyword>
<reference evidence="10" key="2">
    <citation type="submission" date="2020-05" db="UniProtKB">
        <authorList>
            <consortium name="EnsemblMetazoa"/>
        </authorList>
    </citation>
    <scope>IDENTIFICATION</scope>
</reference>
<dbReference type="OMA" id="QLSMWLL"/>
<keyword evidence="5 6" id="KW-0206">Cytoskeleton</keyword>
<evidence type="ECO:0000313" key="11">
    <source>
        <dbReference type="Proteomes" id="UP000030765"/>
    </source>
</evidence>
<evidence type="ECO:0000313" key="9">
    <source>
        <dbReference type="EMBL" id="KFB43015.1"/>
    </source>
</evidence>
<dbReference type="VEuPathDB" id="VectorBase:ASIC010687"/>
<dbReference type="PANTHER" id="PTHR19302">
    <property type="entry name" value="GAMMA TUBULIN COMPLEX PROTEIN"/>
    <property type="match status" value="1"/>
</dbReference>
<dbReference type="OrthoDB" id="78652at2759"/>
<dbReference type="InterPro" id="IPR040457">
    <property type="entry name" value="GCP_C"/>
</dbReference>
<dbReference type="InterPro" id="IPR007259">
    <property type="entry name" value="GCP"/>
</dbReference>
<dbReference type="GO" id="GO:0000278">
    <property type="term" value="P:mitotic cell cycle"/>
    <property type="evidence" value="ECO:0007669"/>
    <property type="project" value="TreeGrafter"/>
</dbReference>
<feature type="domain" description="Gamma tubulin complex component C-terminal" evidence="7">
    <location>
        <begin position="359"/>
        <end position="681"/>
    </location>
</feature>
<dbReference type="GO" id="GO:0051011">
    <property type="term" value="F:microtubule minus-end binding"/>
    <property type="evidence" value="ECO:0007669"/>
    <property type="project" value="TreeGrafter"/>
</dbReference>
<accession>A0A084VYH1</accession>
<evidence type="ECO:0000256" key="5">
    <source>
        <dbReference type="ARBA" id="ARBA00023212"/>
    </source>
</evidence>
<dbReference type="GO" id="GO:0005874">
    <property type="term" value="C:microtubule"/>
    <property type="evidence" value="ECO:0007669"/>
    <property type="project" value="UniProtKB-KW"/>
</dbReference>
<evidence type="ECO:0000256" key="1">
    <source>
        <dbReference type="ARBA" id="ARBA00004267"/>
    </source>
</evidence>
<organism evidence="9">
    <name type="scientific">Anopheles sinensis</name>
    <name type="common">Mosquito</name>
    <dbReference type="NCBI Taxonomy" id="74873"/>
    <lineage>
        <taxon>Eukaryota</taxon>
        <taxon>Metazoa</taxon>
        <taxon>Ecdysozoa</taxon>
        <taxon>Arthropoda</taxon>
        <taxon>Hexapoda</taxon>
        <taxon>Insecta</taxon>
        <taxon>Pterygota</taxon>
        <taxon>Neoptera</taxon>
        <taxon>Endopterygota</taxon>
        <taxon>Diptera</taxon>
        <taxon>Nematocera</taxon>
        <taxon>Culicoidea</taxon>
        <taxon>Culicidae</taxon>
        <taxon>Anophelinae</taxon>
        <taxon>Anopheles</taxon>
    </lineage>
</organism>
<dbReference type="Proteomes" id="UP000030765">
    <property type="component" value="Unassembled WGS sequence"/>
</dbReference>
<dbReference type="PANTHER" id="PTHR19302:SF27">
    <property type="entry name" value="GAMMA-TUBULIN COMPLEX COMPONENT 4"/>
    <property type="match status" value="1"/>
</dbReference>
<proteinExistence type="inferred from homology"/>
<evidence type="ECO:0000259" key="8">
    <source>
        <dbReference type="Pfam" id="PF17681"/>
    </source>
</evidence>
<dbReference type="Pfam" id="PF17681">
    <property type="entry name" value="GCP_N_terminal"/>
    <property type="match status" value="1"/>
</dbReference>
<dbReference type="AlphaFoldDB" id="A0A084VYH1"/>
<evidence type="ECO:0000256" key="3">
    <source>
        <dbReference type="ARBA" id="ARBA00022490"/>
    </source>
</evidence>
<evidence type="ECO:0000256" key="4">
    <source>
        <dbReference type="ARBA" id="ARBA00022701"/>
    </source>
</evidence>
<dbReference type="GO" id="GO:0000922">
    <property type="term" value="C:spindle pole"/>
    <property type="evidence" value="ECO:0007669"/>
    <property type="project" value="InterPro"/>
</dbReference>
<dbReference type="GO" id="GO:0000930">
    <property type="term" value="C:gamma-tubulin complex"/>
    <property type="evidence" value="ECO:0007669"/>
    <property type="project" value="TreeGrafter"/>
</dbReference>
<dbReference type="VEuPathDB" id="VectorBase:ASIS004862"/>
<dbReference type="EMBL" id="ATLV01018366">
    <property type="status" value="NOT_ANNOTATED_CDS"/>
    <property type="molecule type" value="Genomic_DNA"/>
</dbReference>
<keyword evidence="11" id="KW-1185">Reference proteome</keyword>
<evidence type="ECO:0000256" key="2">
    <source>
        <dbReference type="ARBA" id="ARBA00010337"/>
    </source>
</evidence>
<dbReference type="STRING" id="74873.A0A084VYH1"/>
<name>A0A084VYH1_ANOSI</name>
<dbReference type="EMBL" id="KE525231">
    <property type="protein sequence ID" value="KFB43015.1"/>
    <property type="molecule type" value="Genomic_DNA"/>
</dbReference>